<evidence type="ECO:0000313" key="3">
    <source>
        <dbReference type="EMBL" id="ALJ58079.1"/>
    </source>
</evidence>
<dbReference type="PATRIC" id="fig|246787.4.peg.842"/>
<keyword evidence="1" id="KW-0175">Coiled coil</keyword>
<evidence type="ECO:0000256" key="2">
    <source>
        <dbReference type="SAM" id="MobiDB-lite"/>
    </source>
</evidence>
<proteinExistence type="predicted"/>
<gene>
    <name evidence="3" type="ORF">BcellWH2_00816</name>
</gene>
<organism evidence="3 4">
    <name type="scientific">Bacteroides cellulosilyticus</name>
    <dbReference type="NCBI Taxonomy" id="246787"/>
    <lineage>
        <taxon>Bacteria</taxon>
        <taxon>Pseudomonadati</taxon>
        <taxon>Bacteroidota</taxon>
        <taxon>Bacteroidia</taxon>
        <taxon>Bacteroidales</taxon>
        <taxon>Bacteroidaceae</taxon>
        <taxon>Bacteroides</taxon>
    </lineage>
</organism>
<feature type="region of interest" description="Disordered" evidence="2">
    <location>
        <begin position="204"/>
        <end position="231"/>
    </location>
</feature>
<evidence type="ECO:0000313" key="4">
    <source>
        <dbReference type="Proteomes" id="UP000061809"/>
    </source>
</evidence>
<dbReference type="EMBL" id="CP012801">
    <property type="protein sequence ID" value="ALJ58079.1"/>
    <property type="molecule type" value="Genomic_DNA"/>
</dbReference>
<protein>
    <submittedName>
        <fullName evidence="3">Uncharacterized protein</fullName>
    </submittedName>
</protein>
<accession>A0A0P0GDS6</accession>
<feature type="compositionally biased region" description="Basic and acidic residues" evidence="2">
    <location>
        <begin position="215"/>
        <end position="224"/>
    </location>
</feature>
<reference evidence="3 4" key="1">
    <citation type="journal article" date="2015" name="Science">
        <title>Genetic determinants of in vivo fitness and diet responsiveness in multiple human gut Bacteroides.</title>
        <authorList>
            <person name="Wu M."/>
            <person name="McNulty N.P."/>
            <person name="Rodionov D.A."/>
            <person name="Khoroshkin M.S."/>
            <person name="Griffin N.W."/>
            <person name="Cheng J."/>
            <person name="Latreille P."/>
            <person name="Kerstetter R.A."/>
            <person name="Terrapon N."/>
            <person name="Henrissat B."/>
            <person name="Osterman A.L."/>
            <person name="Gordon J.I."/>
        </authorList>
    </citation>
    <scope>NUCLEOTIDE SEQUENCE [LARGE SCALE GENOMIC DNA]</scope>
    <source>
        <strain evidence="3 4">WH2</strain>
    </source>
</reference>
<feature type="coiled-coil region" evidence="1">
    <location>
        <begin position="71"/>
        <end position="104"/>
    </location>
</feature>
<dbReference type="RefSeq" id="WP_052332032.1">
    <property type="nucleotide sequence ID" value="NZ_CP012801.1"/>
</dbReference>
<sequence length="231" mass="25715">MKEKIFQKLKQEFSHLGLGDVILQAHADSLASIGLVTDENIDTVISAQKGFLENLQKTSDKRVTDAVFKAKADAKKELETEEARKKVEEETKKLEEQAKREKEKDMPEWYKVEKAATEKTIQELLHTNKTLLDGLNSIKKENETFKAEKAAAERSNLIVSKAKELGIPQWRIEEGFSIASDANEEAITSHLTTVANNVKAQLLPGNKNSFPLSDNKPDKGEVDAIAKSLVG</sequence>
<evidence type="ECO:0000256" key="1">
    <source>
        <dbReference type="SAM" id="Coils"/>
    </source>
</evidence>
<dbReference type="AlphaFoldDB" id="A0A0P0GDS6"/>
<dbReference type="Proteomes" id="UP000061809">
    <property type="component" value="Chromosome"/>
</dbReference>
<dbReference type="KEGG" id="bcel:BcellWH2_00816"/>
<name>A0A0P0GDS6_9BACE</name>